<feature type="compositionally biased region" description="Polar residues" evidence="1">
    <location>
        <begin position="21"/>
        <end position="36"/>
    </location>
</feature>
<dbReference type="AlphaFoldDB" id="A0A8T2NSE2"/>
<reference evidence="2" key="1">
    <citation type="thesis" date="2021" institute="BYU ScholarsArchive" country="Provo, UT, USA">
        <title>Applications of and Algorithms for Genome Assembly and Genomic Analyses with an Emphasis on Marine Teleosts.</title>
        <authorList>
            <person name="Pickett B.D."/>
        </authorList>
    </citation>
    <scope>NUCLEOTIDE SEQUENCE</scope>
    <source>
        <strain evidence="2">HI-2016</strain>
    </source>
</reference>
<proteinExistence type="predicted"/>
<evidence type="ECO:0000313" key="3">
    <source>
        <dbReference type="Proteomes" id="UP000824540"/>
    </source>
</evidence>
<feature type="region of interest" description="Disordered" evidence="1">
    <location>
        <begin position="1"/>
        <end position="110"/>
    </location>
</feature>
<dbReference type="OrthoDB" id="9891754at2759"/>
<sequence>MEAQGGAGTPAEPSKDIQNLLKPSSSGDLTTAPSHNPSEEEESGITVPSSGLLQVTERRRHHQPPLPRGGYMRSPSWTRCSKGEPTRDRKHHSDSDSTDPFLKMDRPKQP</sequence>
<evidence type="ECO:0000256" key="1">
    <source>
        <dbReference type="SAM" id="MobiDB-lite"/>
    </source>
</evidence>
<organism evidence="2 3">
    <name type="scientific">Albula glossodonta</name>
    <name type="common">roundjaw bonefish</name>
    <dbReference type="NCBI Taxonomy" id="121402"/>
    <lineage>
        <taxon>Eukaryota</taxon>
        <taxon>Metazoa</taxon>
        <taxon>Chordata</taxon>
        <taxon>Craniata</taxon>
        <taxon>Vertebrata</taxon>
        <taxon>Euteleostomi</taxon>
        <taxon>Actinopterygii</taxon>
        <taxon>Neopterygii</taxon>
        <taxon>Teleostei</taxon>
        <taxon>Albuliformes</taxon>
        <taxon>Albulidae</taxon>
        <taxon>Albula</taxon>
    </lineage>
</organism>
<protein>
    <submittedName>
        <fullName evidence="2">Uncharacterized protein</fullName>
    </submittedName>
</protein>
<name>A0A8T2NSE2_9TELE</name>
<dbReference type="Proteomes" id="UP000824540">
    <property type="component" value="Unassembled WGS sequence"/>
</dbReference>
<dbReference type="EMBL" id="JAFBMS010000031">
    <property type="protein sequence ID" value="KAG9342021.1"/>
    <property type="molecule type" value="Genomic_DNA"/>
</dbReference>
<evidence type="ECO:0000313" key="2">
    <source>
        <dbReference type="EMBL" id="KAG9342021.1"/>
    </source>
</evidence>
<keyword evidence="3" id="KW-1185">Reference proteome</keyword>
<comment type="caution">
    <text evidence="2">The sequence shown here is derived from an EMBL/GenBank/DDBJ whole genome shotgun (WGS) entry which is preliminary data.</text>
</comment>
<accession>A0A8T2NSE2</accession>
<feature type="compositionally biased region" description="Basic and acidic residues" evidence="1">
    <location>
        <begin position="81"/>
        <end position="95"/>
    </location>
</feature>
<gene>
    <name evidence="2" type="ORF">JZ751_018339</name>
</gene>